<evidence type="ECO:0000256" key="1">
    <source>
        <dbReference type="ARBA" id="ARBA00001974"/>
    </source>
</evidence>
<evidence type="ECO:0000313" key="34">
    <source>
        <dbReference type="Ensembl" id="ENSMMOP00000025911.1"/>
    </source>
</evidence>
<dbReference type="PROSITE" id="PS00072">
    <property type="entry name" value="ACYL_COA_DH_1"/>
    <property type="match status" value="1"/>
</dbReference>
<name>A0A3Q3XNA3_MOLML</name>
<dbReference type="InterPro" id="IPR009075">
    <property type="entry name" value="AcylCo_DH/oxidase_C"/>
</dbReference>
<keyword evidence="12" id="KW-0809">Transit peptide</keyword>
<dbReference type="InterPro" id="IPR006091">
    <property type="entry name" value="Acyl-CoA_Oxase/DH_mid-dom"/>
</dbReference>
<evidence type="ECO:0000256" key="4">
    <source>
        <dbReference type="ARBA" id="ARBA00009347"/>
    </source>
</evidence>
<dbReference type="InterPro" id="IPR013786">
    <property type="entry name" value="AcylCoA_DH/ox_N"/>
</dbReference>
<evidence type="ECO:0000256" key="14">
    <source>
        <dbReference type="ARBA" id="ARBA00023098"/>
    </source>
</evidence>
<evidence type="ECO:0000256" key="19">
    <source>
        <dbReference type="ARBA" id="ARBA00047893"/>
    </source>
</evidence>
<dbReference type="Proteomes" id="UP000261620">
    <property type="component" value="Unplaced"/>
</dbReference>
<evidence type="ECO:0000256" key="11">
    <source>
        <dbReference type="ARBA" id="ARBA00022832"/>
    </source>
</evidence>
<evidence type="ECO:0000259" key="31">
    <source>
        <dbReference type="Pfam" id="PF00441"/>
    </source>
</evidence>
<dbReference type="InterPro" id="IPR036250">
    <property type="entry name" value="AcylCo_DH-like_C"/>
</dbReference>
<evidence type="ECO:0000259" key="32">
    <source>
        <dbReference type="Pfam" id="PF02770"/>
    </source>
</evidence>
<dbReference type="InterPro" id="IPR009100">
    <property type="entry name" value="AcylCoA_DH/oxidase_NM_dom_sf"/>
</dbReference>
<comment type="cofactor">
    <cofactor evidence="1 30">
        <name>FAD</name>
        <dbReference type="ChEBI" id="CHEBI:57692"/>
    </cofactor>
</comment>
<dbReference type="OMA" id="MWEYPVA"/>
<protein>
    <recommendedName>
        <fullName evidence="7">Long-chain specific acyl-CoA dehydrogenase, mitochondrial</fullName>
        <ecNumber evidence="6">1.3.8.8</ecNumber>
    </recommendedName>
</protein>
<dbReference type="Pfam" id="PF00441">
    <property type="entry name" value="Acyl-CoA_dh_1"/>
    <property type="match status" value="1"/>
</dbReference>
<dbReference type="Pfam" id="PF02770">
    <property type="entry name" value="Acyl-CoA_dh_M"/>
    <property type="match status" value="1"/>
</dbReference>
<evidence type="ECO:0000256" key="10">
    <source>
        <dbReference type="ARBA" id="ARBA00022827"/>
    </source>
</evidence>
<dbReference type="SUPFAM" id="SSF47203">
    <property type="entry name" value="Acyl-CoA dehydrogenase C-terminal domain-like"/>
    <property type="match status" value="1"/>
</dbReference>
<dbReference type="InterPro" id="IPR006089">
    <property type="entry name" value="Acyl-CoA_DH_CS"/>
</dbReference>
<dbReference type="GO" id="GO:0004466">
    <property type="term" value="F:long-chain fatty acyl-CoA dehydrogenase activity"/>
    <property type="evidence" value="ECO:0007669"/>
    <property type="project" value="UniProtKB-EC"/>
</dbReference>
<keyword evidence="35" id="KW-1185">Reference proteome</keyword>
<evidence type="ECO:0000256" key="21">
    <source>
        <dbReference type="ARBA" id="ARBA00048020"/>
    </source>
</evidence>
<evidence type="ECO:0000256" key="17">
    <source>
        <dbReference type="ARBA" id="ARBA00047434"/>
    </source>
</evidence>
<evidence type="ECO:0000256" key="22">
    <source>
        <dbReference type="ARBA" id="ARBA00048086"/>
    </source>
</evidence>
<evidence type="ECO:0000256" key="23">
    <source>
        <dbReference type="ARBA" id="ARBA00048187"/>
    </source>
</evidence>
<keyword evidence="9 30" id="KW-0285">Flavoprotein</keyword>
<evidence type="ECO:0000256" key="12">
    <source>
        <dbReference type="ARBA" id="ARBA00022946"/>
    </source>
</evidence>
<sequence length="409" mass="46164">MQHSQAEQLQRAHAPIRPEPSIAKNLMDIGIRRIFNEDHDLFRQSVRRFFQEEVVPYHREWEKAGYVSREVWEKAGQHSLLGLMIPEEQGGIGGDIYSAAIAWEEQMYSNCTGPFFTLHSDITMPYISRYGSKEQIERFIPEMTAGRCIGALAMTEPGAGSDLQGVKTYAKRDGSDWILNGGKVFISNGWLADAVVVVAVTNREAKTVAHGISLFLVERGMKGFHKGHRLEKIGLKAQDTSELFFEDVRLPADALLGEPNKGFYYLMNELPQERLTIGGAALAASEFIFEETRNYVLQRKAFRKTIADLQTVQHKLAELKTEICVGRAFVDSCIQLHAENRLDSVTASMAKYWALDLQNKVAYHGLQLHGGWGYMWEYPIARAFVDARIQTIYGGTNEVMKELIARSIV</sequence>
<dbReference type="Ensembl" id="ENSMMOT00000026351.1">
    <property type="protein sequence ID" value="ENSMMOP00000025911.1"/>
    <property type="gene ID" value="ENSMMOG00000019652.1"/>
</dbReference>
<evidence type="ECO:0000256" key="15">
    <source>
        <dbReference type="ARBA" id="ARBA00023128"/>
    </source>
</evidence>
<dbReference type="Pfam" id="PF02771">
    <property type="entry name" value="Acyl-CoA_dh_N"/>
    <property type="match status" value="1"/>
</dbReference>
<evidence type="ECO:0000256" key="13">
    <source>
        <dbReference type="ARBA" id="ARBA00023002"/>
    </source>
</evidence>
<evidence type="ECO:0000256" key="16">
    <source>
        <dbReference type="ARBA" id="ARBA00045155"/>
    </source>
</evidence>
<evidence type="ECO:0000256" key="18">
    <source>
        <dbReference type="ARBA" id="ARBA00047546"/>
    </source>
</evidence>
<evidence type="ECO:0000256" key="2">
    <source>
        <dbReference type="ARBA" id="ARBA00004305"/>
    </source>
</evidence>
<dbReference type="InterPro" id="IPR037069">
    <property type="entry name" value="AcylCoA_DH/ox_N_sf"/>
</dbReference>
<comment type="catalytic activity">
    <reaction evidence="26">
        <text>tetradecanoyl-CoA + oxidized [electron-transfer flavoprotein] + H(+) = (2E)-tetradecenoyl-CoA + reduced [electron-transfer flavoprotein]</text>
        <dbReference type="Rhea" id="RHEA:47316"/>
        <dbReference type="Rhea" id="RHEA-COMP:10685"/>
        <dbReference type="Rhea" id="RHEA-COMP:10686"/>
        <dbReference type="ChEBI" id="CHEBI:15378"/>
        <dbReference type="ChEBI" id="CHEBI:57385"/>
        <dbReference type="ChEBI" id="CHEBI:57692"/>
        <dbReference type="ChEBI" id="CHEBI:58307"/>
        <dbReference type="ChEBI" id="CHEBI:61405"/>
    </reaction>
    <physiologicalReaction direction="left-to-right" evidence="26">
        <dbReference type="Rhea" id="RHEA:47317"/>
    </physiologicalReaction>
</comment>
<evidence type="ECO:0000256" key="7">
    <source>
        <dbReference type="ARBA" id="ARBA00014123"/>
    </source>
</evidence>
<comment type="similarity">
    <text evidence="4 30">Belongs to the acyl-CoA dehydrogenase family.</text>
</comment>
<dbReference type="STRING" id="94237.ENSMMOP00000025911"/>
<dbReference type="Gene3D" id="1.20.140.10">
    <property type="entry name" value="Butyryl-CoA Dehydrogenase, subunit A, domain 3"/>
    <property type="match status" value="1"/>
</dbReference>
<evidence type="ECO:0000256" key="24">
    <source>
        <dbReference type="ARBA" id="ARBA00048725"/>
    </source>
</evidence>
<evidence type="ECO:0000256" key="28">
    <source>
        <dbReference type="ARBA" id="ARBA00049192"/>
    </source>
</evidence>
<comment type="catalytic activity">
    <reaction evidence="19">
        <text>dodecanoyl-CoA + oxidized [electron-transfer flavoprotein] + H(+) = (2E)-dodecenoyl-CoA + reduced [electron-transfer flavoprotein]</text>
        <dbReference type="Rhea" id="RHEA:47296"/>
        <dbReference type="Rhea" id="RHEA-COMP:10685"/>
        <dbReference type="Rhea" id="RHEA-COMP:10686"/>
        <dbReference type="ChEBI" id="CHEBI:15378"/>
        <dbReference type="ChEBI" id="CHEBI:57330"/>
        <dbReference type="ChEBI" id="CHEBI:57375"/>
        <dbReference type="ChEBI" id="CHEBI:57692"/>
        <dbReference type="ChEBI" id="CHEBI:58307"/>
    </reaction>
    <physiologicalReaction direction="left-to-right" evidence="19">
        <dbReference type="Rhea" id="RHEA:47297"/>
    </physiologicalReaction>
</comment>
<comment type="catalytic activity">
    <reaction evidence="18">
        <text>decanoyl-CoA + oxidized [electron-transfer flavoprotein] + H(+) = (2E)-decenoyl-CoA + reduced [electron-transfer flavoprotein]</text>
        <dbReference type="Rhea" id="RHEA:48176"/>
        <dbReference type="Rhea" id="RHEA-COMP:10685"/>
        <dbReference type="Rhea" id="RHEA-COMP:10686"/>
        <dbReference type="ChEBI" id="CHEBI:15378"/>
        <dbReference type="ChEBI" id="CHEBI:57692"/>
        <dbReference type="ChEBI" id="CHEBI:58307"/>
        <dbReference type="ChEBI" id="CHEBI:61406"/>
        <dbReference type="ChEBI" id="CHEBI:61430"/>
    </reaction>
    <physiologicalReaction direction="left-to-right" evidence="18">
        <dbReference type="Rhea" id="RHEA:48177"/>
    </physiologicalReaction>
</comment>
<comment type="catalytic activity">
    <reaction evidence="17">
        <text>a long-chain 2,3-saturated fatty acyl-CoA + oxidized [electron-transfer flavoprotein] + H(+) = a long-chain (2E)-enoyl-CoA + reduced [electron-transfer flavoprotein]</text>
        <dbReference type="Rhea" id="RHEA:17721"/>
        <dbReference type="Rhea" id="RHEA-COMP:10685"/>
        <dbReference type="Rhea" id="RHEA-COMP:10686"/>
        <dbReference type="ChEBI" id="CHEBI:15378"/>
        <dbReference type="ChEBI" id="CHEBI:57692"/>
        <dbReference type="ChEBI" id="CHEBI:58307"/>
        <dbReference type="ChEBI" id="CHEBI:83721"/>
        <dbReference type="ChEBI" id="CHEBI:83727"/>
        <dbReference type="EC" id="1.3.8.8"/>
    </reaction>
    <physiologicalReaction direction="left-to-right" evidence="17">
        <dbReference type="Rhea" id="RHEA:17722"/>
    </physiologicalReaction>
</comment>
<dbReference type="PANTHER" id="PTHR48083">
    <property type="entry name" value="MEDIUM-CHAIN SPECIFIC ACYL-COA DEHYDROGENASE, MITOCHONDRIAL-RELATED"/>
    <property type="match status" value="1"/>
</dbReference>
<feature type="domain" description="Acyl-CoA dehydrogenase/oxidase C-terminal" evidence="31">
    <location>
        <begin position="260"/>
        <end position="408"/>
    </location>
</feature>
<evidence type="ECO:0000256" key="5">
    <source>
        <dbReference type="ARBA" id="ARBA00011881"/>
    </source>
</evidence>
<keyword evidence="13 30" id="KW-0560">Oxidoreductase</keyword>
<comment type="catalytic activity">
    <reaction evidence="27">
        <text>eicosanoyl-CoA + oxidized [electron-transfer flavoprotein] + H(+) = (2E)-eicosenoyl-CoA + reduced [electron-transfer flavoprotein]</text>
        <dbReference type="Rhea" id="RHEA:47236"/>
        <dbReference type="Rhea" id="RHEA-COMP:10685"/>
        <dbReference type="Rhea" id="RHEA-COMP:10686"/>
        <dbReference type="ChEBI" id="CHEBI:15378"/>
        <dbReference type="ChEBI" id="CHEBI:57380"/>
        <dbReference type="ChEBI" id="CHEBI:57692"/>
        <dbReference type="ChEBI" id="CHEBI:58307"/>
        <dbReference type="ChEBI" id="CHEBI:74691"/>
    </reaction>
    <physiologicalReaction direction="left-to-right" evidence="27">
        <dbReference type="Rhea" id="RHEA:47237"/>
    </physiologicalReaction>
</comment>
<keyword evidence="8" id="KW-0597">Phosphoprotein</keyword>
<dbReference type="GO" id="GO:0005759">
    <property type="term" value="C:mitochondrial matrix"/>
    <property type="evidence" value="ECO:0007669"/>
    <property type="project" value="UniProtKB-SubCell"/>
</dbReference>
<evidence type="ECO:0000259" key="33">
    <source>
        <dbReference type="Pfam" id="PF02771"/>
    </source>
</evidence>
<keyword evidence="14" id="KW-0443">Lipid metabolism</keyword>
<keyword evidence="15" id="KW-0496">Mitochondrion</keyword>
<keyword evidence="11" id="KW-0276">Fatty acid metabolism</keyword>
<comment type="catalytic activity">
    <reaction evidence="25">
        <text>octanoyl-CoA + oxidized [electron-transfer flavoprotein] + H(+) = (2E)-octenoyl-CoA + reduced [electron-transfer flavoprotein]</text>
        <dbReference type="Rhea" id="RHEA:48180"/>
        <dbReference type="Rhea" id="RHEA-COMP:10685"/>
        <dbReference type="Rhea" id="RHEA-COMP:10686"/>
        <dbReference type="ChEBI" id="CHEBI:15378"/>
        <dbReference type="ChEBI" id="CHEBI:57386"/>
        <dbReference type="ChEBI" id="CHEBI:57692"/>
        <dbReference type="ChEBI" id="CHEBI:58307"/>
        <dbReference type="ChEBI" id="CHEBI:62242"/>
    </reaction>
    <physiologicalReaction direction="left-to-right" evidence="25">
        <dbReference type="Rhea" id="RHEA:48181"/>
    </physiologicalReaction>
</comment>
<comment type="catalytic activity">
    <reaction evidence="21">
        <text>docosanoyl-CoA + oxidized [electron-transfer flavoprotein] + H(+) = (2E)-docosenoyl-CoA + reduced [electron-transfer flavoprotein]</text>
        <dbReference type="Rhea" id="RHEA:47228"/>
        <dbReference type="Rhea" id="RHEA-COMP:10685"/>
        <dbReference type="Rhea" id="RHEA-COMP:10686"/>
        <dbReference type="ChEBI" id="CHEBI:15378"/>
        <dbReference type="ChEBI" id="CHEBI:57692"/>
        <dbReference type="ChEBI" id="CHEBI:58307"/>
        <dbReference type="ChEBI" id="CHEBI:65059"/>
        <dbReference type="ChEBI" id="CHEBI:74692"/>
    </reaction>
    <physiologicalReaction direction="left-to-right" evidence="21">
        <dbReference type="Rhea" id="RHEA:47229"/>
    </physiologicalReaction>
</comment>
<dbReference type="GO" id="GO:0042758">
    <property type="term" value="P:long-chain fatty acid catabolic process"/>
    <property type="evidence" value="ECO:0007669"/>
    <property type="project" value="InterPro"/>
</dbReference>
<dbReference type="InterPro" id="IPR050741">
    <property type="entry name" value="Acyl-CoA_dehydrogenase"/>
</dbReference>
<evidence type="ECO:0000256" key="9">
    <source>
        <dbReference type="ARBA" id="ARBA00022630"/>
    </source>
</evidence>
<comment type="catalytic activity">
    <reaction evidence="23">
        <text>(5Z)-tetradecenoyl-CoA + oxidized [electron-transfer flavoprotein] + H(+) = (2E,5Z)-tetradecadienoyl-CoA + reduced [electron-transfer flavoprotein]</text>
        <dbReference type="Rhea" id="RHEA:47448"/>
        <dbReference type="Rhea" id="RHEA-COMP:10685"/>
        <dbReference type="Rhea" id="RHEA-COMP:10686"/>
        <dbReference type="ChEBI" id="CHEBI:15378"/>
        <dbReference type="ChEBI" id="CHEBI:57692"/>
        <dbReference type="ChEBI" id="CHEBI:58307"/>
        <dbReference type="ChEBI" id="CHEBI:84650"/>
        <dbReference type="ChEBI" id="CHEBI:87701"/>
    </reaction>
    <physiologicalReaction direction="left-to-right" evidence="23">
        <dbReference type="Rhea" id="RHEA:47449"/>
    </physiologicalReaction>
</comment>
<dbReference type="InterPro" id="IPR046373">
    <property type="entry name" value="Acyl-CoA_Oxase/DH_mid-dom_sf"/>
</dbReference>
<keyword evidence="10 30" id="KW-0274">FAD</keyword>
<dbReference type="GO" id="GO:0019254">
    <property type="term" value="P:carnitine metabolic process, CoA-linked"/>
    <property type="evidence" value="ECO:0007669"/>
    <property type="project" value="TreeGrafter"/>
</dbReference>
<evidence type="ECO:0000256" key="3">
    <source>
        <dbReference type="ARBA" id="ARBA00005198"/>
    </source>
</evidence>
<dbReference type="InterPro" id="IPR034179">
    <property type="entry name" value="LCAD"/>
</dbReference>
<feature type="domain" description="Acyl-CoA dehydrogenase/oxidase N-terminal" evidence="33">
    <location>
        <begin position="36"/>
        <end position="146"/>
    </location>
</feature>
<evidence type="ECO:0000256" key="26">
    <source>
        <dbReference type="ARBA" id="ARBA00049038"/>
    </source>
</evidence>
<comment type="catalytic activity">
    <reaction evidence="28">
        <text>hexanoyl-CoA + oxidized [electron-transfer flavoprotein] + H(+) = (2E)-hexenoyl-CoA + reduced [electron-transfer flavoprotein]</text>
        <dbReference type="Rhea" id="RHEA:43464"/>
        <dbReference type="Rhea" id="RHEA-COMP:10685"/>
        <dbReference type="Rhea" id="RHEA-COMP:10686"/>
        <dbReference type="ChEBI" id="CHEBI:15378"/>
        <dbReference type="ChEBI" id="CHEBI:57692"/>
        <dbReference type="ChEBI" id="CHEBI:58307"/>
        <dbReference type="ChEBI" id="CHEBI:62077"/>
        <dbReference type="ChEBI" id="CHEBI:62620"/>
    </reaction>
    <physiologicalReaction direction="left-to-right" evidence="28">
        <dbReference type="Rhea" id="RHEA:43465"/>
    </physiologicalReaction>
</comment>
<dbReference type="Gene3D" id="1.10.540.10">
    <property type="entry name" value="Acyl-CoA dehydrogenase/oxidase, N-terminal domain"/>
    <property type="match status" value="1"/>
</dbReference>
<dbReference type="CDD" id="cd01160">
    <property type="entry name" value="LCAD"/>
    <property type="match status" value="1"/>
</dbReference>
<comment type="catalytic activity">
    <reaction evidence="20">
        <text>oxidized [electron-transfer flavoprotein] + hexadecanoyl-CoA + H(+) = (2E)-hexadecenoyl-CoA + reduced [electron-transfer flavoprotein]</text>
        <dbReference type="Rhea" id="RHEA:43448"/>
        <dbReference type="Rhea" id="RHEA-COMP:10685"/>
        <dbReference type="Rhea" id="RHEA-COMP:10686"/>
        <dbReference type="ChEBI" id="CHEBI:15378"/>
        <dbReference type="ChEBI" id="CHEBI:57379"/>
        <dbReference type="ChEBI" id="CHEBI:57692"/>
        <dbReference type="ChEBI" id="CHEBI:58307"/>
        <dbReference type="ChEBI" id="CHEBI:61526"/>
    </reaction>
    <physiologicalReaction direction="left-to-right" evidence="20">
        <dbReference type="Rhea" id="RHEA:43449"/>
    </physiologicalReaction>
</comment>
<evidence type="ECO:0000256" key="29">
    <source>
        <dbReference type="ARBA" id="ARBA00049224"/>
    </source>
</evidence>
<dbReference type="SUPFAM" id="SSF56645">
    <property type="entry name" value="Acyl-CoA dehydrogenase NM domain-like"/>
    <property type="match status" value="1"/>
</dbReference>
<comment type="catalytic activity">
    <reaction evidence="22">
        <text>tetracosanoyl-CoA + oxidized [electron-transfer flavoprotein] + H(+) = (2E)-tetracosenoyl-CoA + reduced [electron-transfer flavoprotein]</text>
        <dbReference type="Rhea" id="RHEA:47232"/>
        <dbReference type="Rhea" id="RHEA-COMP:10685"/>
        <dbReference type="Rhea" id="RHEA-COMP:10686"/>
        <dbReference type="ChEBI" id="CHEBI:15378"/>
        <dbReference type="ChEBI" id="CHEBI:57692"/>
        <dbReference type="ChEBI" id="CHEBI:58307"/>
        <dbReference type="ChEBI" id="CHEBI:65052"/>
        <dbReference type="ChEBI" id="CHEBI:74693"/>
    </reaction>
    <physiologicalReaction direction="left-to-right" evidence="22">
        <dbReference type="Rhea" id="RHEA:47233"/>
    </physiologicalReaction>
</comment>
<dbReference type="UniPathway" id="UPA00660"/>
<accession>A0A3Q3XNA3</accession>
<evidence type="ECO:0000313" key="35">
    <source>
        <dbReference type="Proteomes" id="UP000261620"/>
    </source>
</evidence>
<evidence type="ECO:0000256" key="30">
    <source>
        <dbReference type="RuleBase" id="RU362125"/>
    </source>
</evidence>
<reference evidence="34" key="2">
    <citation type="submission" date="2025-09" db="UniProtKB">
        <authorList>
            <consortium name="Ensembl"/>
        </authorList>
    </citation>
    <scope>IDENTIFICATION</scope>
</reference>
<comment type="catalytic activity">
    <reaction evidence="29">
        <text>octadecanoyl-CoA + oxidized [electron-transfer flavoprotein] + H(+) = (2E)-octadecenoyl-CoA + reduced [electron-transfer flavoprotein]</text>
        <dbReference type="Rhea" id="RHEA:47240"/>
        <dbReference type="Rhea" id="RHEA-COMP:10685"/>
        <dbReference type="Rhea" id="RHEA-COMP:10686"/>
        <dbReference type="ChEBI" id="CHEBI:15378"/>
        <dbReference type="ChEBI" id="CHEBI:57394"/>
        <dbReference type="ChEBI" id="CHEBI:57692"/>
        <dbReference type="ChEBI" id="CHEBI:58307"/>
        <dbReference type="ChEBI" id="CHEBI:71412"/>
    </reaction>
    <physiologicalReaction direction="left-to-right" evidence="29">
        <dbReference type="Rhea" id="RHEA:47241"/>
    </physiologicalReaction>
</comment>
<evidence type="ECO:0000256" key="20">
    <source>
        <dbReference type="ARBA" id="ARBA00047916"/>
    </source>
</evidence>
<dbReference type="PROSITE" id="PS00073">
    <property type="entry name" value="ACYL_COA_DH_2"/>
    <property type="match status" value="1"/>
</dbReference>
<dbReference type="AlphaFoldDB" id="A0A3Q3XNA3"/>
<evidence type="ECO:0000256" key="6">
    <source>
        <dbReference type="ARBA" id="ARBA00012040"/>
    </source>
</evidence>
<dbReference type="GO" id="GO:0033539">
    <property type="term" value="P:fatty acid beta-oxidation using acyl-CoA dehydrogenase"/>
    <property type="evidence" value="ECO:0007669"/>
    <property type="project" value="TreeGrafter"/>
</dbReference>
<feature type="domain" description="Acyl-CoA oxidase/dehydrogenase middle" evidence="32">
    <location>
        <begin position="151"/>
        <end position="248"/>
    </location>
</feature>
<comment type="catalytic activity">
    <reaction evidence="24">
        <text>oxidized [electron-transfer flavoprotein] + (9Z)-octadecenoyl-CoA + H(+) = (2E,9Z)-octadecadienoyl-CoA + reduced [electron-transfer flavoprotein]</text>
        <dbReference type="Rhea" id="RHEA:47300"/>
        <dbReference type="Rhea" id="RHEA-COMP:10685"/>
        <dbReference type="Rhea" id="RHEA-COMP:10686"/>
        <dbReference type="ChEBI" id="CHEBI:15378"/>
        <dbReference type="ChEBI" id="CHEBI:57387"/>
        <dbReference type="ChEBI" id="CHEBI:57692"/>
        <dbReference type="ChEBI" id="CHEBI:58307"/>
        <dbReference type="ChEBI" id="CHEBI:77553"/>
    </reaction>
    <physiologicalReaction direction="left-to-right" evidence="24">
        <dbReference type="Rhea" id="RHEA:47301"/>
    </physiologicalReaction>
</comment>
<evidence type="ECO:0000256" key="8">
    <source>
        <dbReference type="ARBA" id="ARBA00022553"/>
    </source>
</evidence>
<evidence type="ECO:0000256" key="27">
    <source>
        <dbReference type="ARBA" id="ARBA00049140"/>
    </source>
</evidence>
<comment type="pathway">
    <text evidence="3">Lipid metabolism; mitochondrial fatty acid beta-oxidation.</text>
</comment>
<dbReference type="EC" id="1.3.8.8" evidence="6"/>
<comment type="subunit">
    <text evidence="5">Homotetramer.</text>
</comment>
<reference evidence="34" key="1">
    <citation type="submission" date="2025-08" db="UniProtKB">
        <authorList>
            <consortium name="Ensembl"/>
        </authorList>
    </citation>
    <scope>IDENTIFICATION</scope>
</reference>
<comment type="function">
    <text evidence="16">Long-chain specific acyl-CoA dehydrogenase is one of the acyl-CoA dehydrogenases that catalyze the first step of mitochondrial fatty acid beta-oxidation, an aerobic process breaking down fatty acids into acetyl-CoA and allowing the production of energy from fats. The first step of fatty acid beta-oxidation consists in the removal of one hydrogen from C-2 and C-3 of the straight-chain fatty acyl-CoA thioester, resulting in the formation of trans-2-enoyl-CoA. Among the different mitochondrial acyl-CoA dehydrogenases, long-chain specific acyl-CoA dehydrogenase can act on saturated and unsaturated acyl-CoAs with 6 to 24 carbons with a preference for 8 to 18 carbons long primary chains.</text>
</comment>
<dbReference type="Gene3D" id="2.40.110.10">
    <property type="entry name" value="Butyryl-CoA Dehydrogenase, subunit A, domain 2"/>
    <property type="match status" value="1"/>
</dbReference>
<proteinExistence type="inferred from homology"/>
<comment type="subcellular location">
    <subcellularLocation>
        <location evidence="2">Mitochondrion matrix</location>
    </subcellularLocation>
</comment>
<dbReference type="PANTHER" id="PTHR48083:SF20">
    <property type="entry name" value="LONG-CHAIN SPECIFIC ACYL-COA DEHYDROGENASE, MITOCHONDRIAL"/>
    <property type="match status" value="1"/>
</dbReference>
<evidence type="ECO:0000256" key="25">
    <source>
        <dbReference type="ARBA" id="ARBA00048877"/>
    </source>
</evidence>
<dbReference type="GO" id="GO:0050660">
    <property type="term" value="F:flavin adenine dinucleotide binding"/>
    <property type="evidence" value="ECO:0007669"/>
    <property type="project" value="InterPro"/>
</dbReference>
<organism evidence="34 35">
    <name type="scientific">Mola mola</name>
    <name type="common">Ocean sunfish</name>
    <name type="synonym">Tetraodon mola</name>
    <dbReference type="NCBI Taxonomy" id="94237"/>
    <lineage>
        <taxon>Eukaryota</taxon>
        <taxon>Metazoa</taxon>
        <taxon>Chordata</taxon>
        <taxon>Craniata</taxon>
        <taxon>Vertebrata</taxon>
        <taxon>Euteleostomi</taxon>
        <taxon>Actinopterygii</taxon>
        <taxon>Neopterygii</taxon>
        <taxon>Teleostei</taxon>
        <taxon>Neoteleostei</taxon>
        <taxon>Acanthomorphata</taxon>
        <taxon>Eupercaria</taxon>
        <taxon>Tetraodontiformes</taxon>
        <taxon>Molidae</taxon>
        <taxon>Mola</taxon>
    </lineage>
</organism>